<evidence type="ECO:0000313" key="2">
    <source>
        <dbReference type="EMBL" id="MDR7091293.1"/>
    </source>
</evidence>
<name>A0ABU1V1G3_9GAMM</name>
<keyword evidence="3" id="KW-1185">Reference proteome</keyword>
<proteinExistence type="predicted"/>
<keyword evidence="1" id="KW-0732">Signal</keyword>
<dbReference type="RefSeq" id="WP_310074466.1">
    <property type="nucleotide sequence ID" value="NZ_JAVDVX010000006.1"/>
</dbReference>
<dbReference type="Gene3D" id="2.80.10.50">
    <property type="match status" value="1"/>
</dbReference>
<accession>A0ABU1V1G3</accession>
<comment type="caution">
    <text evidence="2">The sequence shown here is derived from an EMBL/GenBank/DDBJ whole genome shotgun (WGS) entry which is preliminary data.</text>
</comment>
<dbReference type="EMBL" id="JAVDVX010000006">
    <property type="protein sequence ID" value="MDR7091293.1"/>
    <property type="molecule type" value="Genomic_DNA"/>
</dbReference>
<dbReference type="CDD" id="cd23432">
    <property type="entry name" value="beta-trefoil_Ricin_EndoBetaGal-like"/>
    <property type="match status" value="1"/>
</dbReference>
<reference evidence="2 3" key="1">
    <citation type="submission" date="2023-07" db="EMBL/GenBank/DDBJ databases">
        <title>Sorghum-associated microbial communities from plants grown in Nebraska, USA.</title>
        <authorList>
            <person name="Schachtman D."/>
        </authorList>
    </citation>
    <scope>NUCLEOTIDE SEQUENCE [LARGE SCALE GENOMIC DNA]</scope>
    <source>
        <strain evidence="2 3">BE190</strain>
    </source>
</reference>
<dbReference type="Proteomes" id="UP001253595">
    <property type="component" value="Unassembled WGS sequence"/>
</dbReference>
<evidence type="ECO:0000313" key="3">
    <source>
        <dbReference type="Proteomes" id="UP001253595"/>
    </source>
</evidence>
<feature type="signal peptide" evidence="1">
    <location>
        <begin position="1"/>
        <end position="26"/>
    </location>
</feature>
<protein>
    <submittedName>
        <fullName evidence="2">Uncharacterized protein</fullName>
    </submittedName>
</protein>
<organism evidence="2 3">
    <name type="scientific">Cellvibrio fibrivorans</name>
    <dbReference type="NCBI Taxonomy" id="126350"/>
    <lineage>
        <taxon>Bacteria</taxon>
        <taxon>Pseudomonadati</taxon>
        <taxon>Pseudomonadota</taxon>
        <taxon>Gammaproteobacteria</taxon>
        <taxon>Cellvibrionales</taxon>
        <taxon>Cellvibrionaceae</taxon>
        <taxon>Cellvibrio</taxon>
    </lineage>
</organism>
<evidence type="ECO:0000256" key="1">
    <source>
        <dbReference type="SAM" id="SignalP"/>
    </source>
</evidence>
<gene>
    <name evidence="2" type="ORF">J2X05_003328</name>
</gene>
<sequence length="623" mass="68686">MNLGFNKVKAALVLGSLLSFSSYSFGEQTVAKCENWTLSTTFEWAGCKWNADGGWADQTKESLLDSLKKSAGEKVKAVALNYLASVIPGGSFLAAFGDKSGPSELQLAVNQILDAIKVSQEKVVQEVNKILITRDFASLDAFKLRVRSYMLYSETVKKNNLYELQNLWNTSVELRNLFETHTNLLGAGETIDSLQAYMAIVSLEIMLRSQLTVYNYSISGEPERIGPALTNHYQEELAEVFLHMNNIDWVKGAEAFERNKKETVWNVGNKLGGCAIGKLYEFDYLNEHFTIRNVCSIKTGQCETDFPQGDFTKLGITPKLYSYTSTYKASDCTPDNASQMPLNDGSNSYSGRAMVNTAAENIARKFIGDVYKSSYTILDQWWEMAKFGGMRPRNYADRVLIQYYADKMFVANGYYNVASSTGGGLIYTDGYGVFVGASDGSSASAQWIFERNGEFFTIKSRLNQLFLQLKNGVIVLAAMPADNSFAYWKLTDVDGNLKFRNKNQYDISLNDAGNTVSAIRTTIHTVEASGWKLTKKSSPAPAAPQYAYYGSTGCPSYANCPGYFVGWPASEGATYYNWRATVSGSIARVTTTSTTSYSSPSSSGGVQACNESGCSAWVNFGTR</sequence>
<feature type="chain" id="PRO_5045803486" evidence="1">
    <location>
        <begin position="27"/>
        <end position="623"/>
    </location>
</feature>